<dbReference type="GO" id="GO:0051539">
    <property type="term" value="F:4 iron, 4 sulfur cluster binding"/>
    <property type="evidence" value="ECO:0007669"/>
    <property type="project" value="UniProtKB-KW"/>
</dbReference>
<dbReference type="GO" id="GO:0005524">
    <property type="term" value="F:ATP binding"/>
    <property type="evidence" value="ECO:0007669"/>
    <property type="project" value="UniProtKB-KW"/>
</dbReference>
<dbReference type="eggNOG" id="KOG3022">
    <property type="taxonomic scope" value="Eukaryota"/>
</dbReference>
<dbReference type="SUPFAM" id="SSF52540">
    <property type="entry name" value="P-loop containing nucleoside triphosphate hydrolases"/>
    <property type="match status" value="1"/>
</dbReference>
<sequence>MLDSRSLVIFLLSKYRRWNANIYCSCQKTGSSELENRQAQLMARGLPKQKPITGVKQIILVASGKGGVGKSTTAVNLSLALKSVEPNKVVGLLDADVYGPSVPLMMGLHETPLLTKDNLMIPLVNYGLQCMSLGFLVDEKSPVIWRGLMVMSALEKLLRQVAWDAVDYLIVDTPPGTGDTHLSLIQNLPLAGVVLVTTPQIAALEVTRRGAIMFQKLKVPIVGVVQNMNTFVCPKCKNSLALYGHGTEDLASELGIDLLQDIPLDAAITETTDQGKPIVVALPNSTQTFCGVLSHIRRGWMRQRGKICLT</sequence>
<keyword evidence="1" id="KW-0004">4Fe-4S</keyword>
<reference evidence="8 9" key="1">
    <citation type="journal article" date="2014" name="Nat. Commun.">
        <title>Molecular traces of alternative social organization in a termite genome.</title>
        <authorList>
            <person name="Terrapon N."/>
            <person name="Li C."/>
            <person name="Robertson H.M."/>
            <person name="Ji L."/>
            <person name="Meng X."/>
            <person name="Booth W."/>
            <person name="Chen Z."/>
            <person name="Childers C.P."/>
            <person name="Glastad K.M."/>
            <person name="Gokhale K."/>
            <person name="Gowin J."/>
            <person name="Gronenberg W."/>
            <person name="Hermansen R.A."/>
            <person name="Hu H."/>
            <person name="Hunt B.G."/>
            <person name="Huylmans A.K."/>
            <person name="Khalil S.M."/>
            <person name="Mitchell R.D."/>
            <person name="Munoz-Torres M.C."/>
            <person name="Mustard J.A."/>
            <person name="Pan H."/>
            <person name="Reese J.T."/>
            <person name="Scharf M.E."/>
            <person name="Sun F."/>
            <person name="Vogel H."/>
            <person name="Xiao J."/>
            <person name="Yang W."/>
            <person name="Yang Z."/>
            <person name="Yang Z."/>
            <person name="Zhou J."/>
            <person name="Zhu J."/>
            <person name="Brent C.S."/>
            <person name="Elsik C.G."/>
            <person name="Goodisman M.A."/>
            <person name="Liberles D.A."/>
            <person name="Roe R.M."/>
            <person name="Vargo E.L."/>
            <person name="Vilcinskas A."/>
            <person name="Wang J."/>
            <person name="Bornberg-Bauer E."/>
            <person name="Korb J."/>
            <person name="Zhang G."/>
            <person name="Liebig J."/>
        </authorList>
    </citation>
    <scope>NUCLEOTIDE SEQUENCE [LARGE SCALE GENOMIC DNA]</scope>
    <source>
        <tissue evidence="8">Whole organism</tissue>
    </source>
</reference>
<evidence type="ECO:0000256" key="2">
    <source>
        <dbReference type="ARBA" id="ARBA00022723"/>
    </source>
</evidence>
<keyword evidence="5" id="KW-0408">Iron</keyword>
<evidence type="ECO:0000256" key="6">
    <source>
        <dbReference type="ARBA" id="ARBA00023014"/>
    </source>
</evidence>
<comment type="similarity">
    <text evidence="7">Belongs to the Mrp/NBP35 ATP-binding proteins family.</text>
</comment>
<dbReference type="GO" id="GO:0140663">
    <property type="term" value="F:ATP-dependent FeS chaperone activity"/>
    <property type="evidence" value="ECO:0007669"/>
    <property type="project" value="InterPro"/>
</dbReference>
<dbReference type="AlphaFoldDB" id="A0A067RDM6"/>
<organism evidence="8 9">
    <name type="scientific">Zootermopsis nevadensis</name>
    <name type="common">Dampwood termite</name>
    <dbReference type="NCBI Taxonomy" id="136037"/>
    <lineage>
        <taxon>Eukaryota</taxon>
        <taxon>Metazoa</taxon>
        <taxon>Ecdysozoa</taxon>
        <taxon>Arthropoda</taxon>
        <taxon>Hexapoda</taxon>
        <taxon>Insecta</taxon>
        <taxon>Pterygota</taxon>
        <taxon>Neoptera</taxon>
        <taxon>Polyneoptera</taxon>
        <taxon>Dictyoptera</taxon>
        <taxon>Blattodea</taxon>
        <taxon>Blattoidea</taxon>
        <taxon>Termitoidae</taxon>
        <taxon>Termopsidae</taxon>
        <taxon>Zootermopsis</taxon>
    </lineage>
</organism>
<dbReference type="GO" id="GO:0032981">
    <property type="term" value="P:mitochondrial respiratory chain complex I assembly"/>
    <property type="evidence" value="ECO:0007669"/>
    <property type="project" value="TreeGrafter"/>
</dbReference>
<dbReference type="OMA" id="CNHESHI"/>
<dbReference type="STRING" id="136037.A0A067RDM6"/>
<gene>
    <name evidence="8" type="ORF">L798_07784</name>
</gene>
<dbReference type="FunFam" id="3.40.50.300:FF:001278">
    <property type="entry name" value="Iron-sulfur cluster carrier protein"/>
    <property type="match status" value="1"/>
</dbReference>
<dbReference type="InterPro" id="IPR027417">
    <property type="entry name" value="P-loop_NTPase"/>
</dbReference>
<dbReference type="GO" id="GO:0046872">
    <property type="term" value="F:metal ion binding"/>
    <property type="evidence" value="ECO:0007669"/>
    <property type="project" value="UniProtKB-KW"/>
</dbReference>
<dbReference type="InterPro" id="IPR044304">
    <property type="entry name" value="NUBPL-like"/>
</dbReference>
<evidence type="ECO:0000256" key="7">
    <source>
        <dbReference type="ARBA" id="ARBA00024036"/>
    </source>
</evidence>
<dbReference type="GO" id="GO:0005739">
    <property type="term" value="C:mitochondrion"/>
    <property type="evidence" value="ECO:0007669"/>
    <property type="project" value="TreeGrafter"/>
</dbReference>
<dbReference type="InParanoid" id="A0A067RDM6"/>
<evidence type="ECO:0000256" key="4">
    <source>
        <dbReference type="ARBA" id="ARBA00022840"/>
    </source>
</evidence>
<dbReference type="CDD" id="cd02037">
    <property type="entry name" value="Mrp_NBP35"/>
    <property type="match status" value="1"/>
</dbReference>
<keyword evidence="3" id="KW-0547">Nucleotide-binding</keyword>
<evidence type="ECO:0000256" key="5">
    <source>
        <dbReference type="ARBA" id="ARBA00023004"/>
    </source>
</evidence>
<dbReference type="Pfam" id="PF10609">
    <property type="entry name" value="ParA"/>
    <property type="match status" value="1"/>
</dbReference>
<dbReference type="GO" id="GO:0016226">
    <property type="term" value="P:iron-sulfur cluster assembly"/>
    <property type="evidence" value="ECO:0007669"/>
    <property type="project" value="InterPro"/>
</dbReference>
<proteinExistence type="inferred from homology"/>
<dbReference type="FunCoup" id="A0A067RDM6">
    <property type="interactions" value="788"/>
</dbReference>
<dbReference type="Gene3D" id="3.40.50.300">
    <property type="entry name" value="P-loop containing nucleotide triphosphate hydrolases"/>
    <property type="match status" value="1"/>
</dbReference>
<keyword evidence="9" id="KW-1185">Reference proteome</keyword>
<dbReference type="HAMAP" id="MF_02040">
    <property type="entry name" value="Mrp_NBP35"/>
    <property type="match status" value="1"/>
</dbReference>
<dbReference type="InterPro" id="IPR019591">
    <property type="entry name" value="Mrp/NBP35_ATP-bd"/>
</dbReference>
<evidence type="ECO:0000256" key="1">
    <source>
        <dbReference type="ARBA" id="ARBA00022485"/>
    </source>
</evidence>
<name>A0A067RDM6_ZOONE</name>
<dbReference type="InterPro" id="IPR033756">
    <property type="entry name" value="YlxH/NBP35"/>
</dbReference>
<keyword evidence="6" id="KW-0411">Iron-sulfur</keyword>
<keyword evidence="2" id="KW-0479">Metal-binding</keyword>
<dbReference type="PANTHER" id="PTHR42961:SF2">
    <property type="entry name" value="IRON-SULFUR PROTEIN NUBPL"/>
    <property type="match status" value="1"/>
</dbReference>
<evidence type="ECO:0000313" key="8">
    <source>
        <dbReference type="EMBL" id="KDR18089.1"/>
    </source>
</evidence>
<dbReference type="EMBL" id="KK852703">
    <property type="protein sequence ID" value="KDR18089.1"/>
    <property type="molecule type" value="Genomic_DNA"/>
</dbReference>
<evidence type="ECO:0000313" key="9">
    <source>
        <dbReference type="Proteomes" id="UP000027135"/>
    </source>
</evidence>
<dbReference type="PROSITE" id="PS01215">
    <property type="entry name" value="MRP"/>
    <property type="match status" value="1"/>
</dbReference>
<protein>
    <submittedName>
        <fullName evidence="8">Nucleotide-binding protein-like</fullName>
    </submittedName>
</protein>
<evidence type="ECO:0000256" key="3">
    <source>
        <dbReference type="ARBA" id="ARBA00022741"/>
    </source>
</evidence>
<dbReference type="Proteomes" id="UP000027135">
    <property type="component" value="Unassembled WGS sequence"/>
</dbReference>
<keyword evidence="4" id="KW-0067">ATP-binding</keyword>
<dbReference type="InterPro" id="IPR000808">
    <property type="entry name" value="Mrp-like_CS"/>
</dbReference>
<accession>A0A067RDM6</accession>
<dbReference type="PANTHER" id="PTHR42961">
    <property type="entry name" value="IRON-SULFUR PROTEIN NUBPL"/>
    <property type="match status" value="1"/>
</dbReference>